<evidence type="ECO:0000256" key="2">
    <source>
        <dbReference type="ARBA" id="ARBA00022505"/>
    </source>
</evidence>
<evidence type="ECO:0000313" key="9">
    <source>
        <dbReference type="Proteomes" id="UP000278756"/>
    </source>
</evidence>
<evidence type="ECO:0000256" key="1">
    <source>
        <dbReference type="ARBA" id="ARBA00009175"/>
    </source>
</evidence>
<dbReference type="RefSeq" id="WP_126421244.1">
    <property type="nucleotide sequence ID" value="NZ_AP018827.1"/>
</dbReference>
<dbReference type="PANTHER" id="PTHR30632">
    <property type="entry name" value="MOLYBDATE-BINDING PERIPLASMIC PROTEIN"/>
    <property type="match status" value="1"/>
</dbReference>
<dbReference type="OrthoDB" id="9785015at2"/>
<dbReference type="FunFam" id="3.40.190.10:FF:000035">
    <property type="entry name" value="Molybdate ABC transporter substrate-binding protein"/>
    <property type="match status" value="1"/>
</dbReference>
<gene>
    <name evidence="8" type="ORF">EM6_1308</name>
</gene>
<dbReference type="Pfam" id="PF13531">
    <property type="entry name" value="SBP_bac_11"/>
    <property type="match status" value="1"/>
</dbReference>
<proteinExistence type="inferred from homology"/>
<dbReference type="PIRSF" id="PIRSF004846">
    <property type="entry name" value="ModA"/>
    <property type="match status" value="1"/>
</dbReference>
<dbReference type="InterPro" id="IPR005950">
    <property type="entry name" value="ModA"/>
</dbReference>
<dbReference type="GO" id="GO:0015689">
    <property type="term" value="P:molybdate ion transport"/>
    <property type="evidence" value="ECO:0007669"/>
    <property type="project" value="InterPro"/>
</dbReference>
<dbReference type="CDD" id="cd13539">
    <property type="entry name" value="PBP2_AvModA"/>
    <property type="match status" value="1"/>
</dbReference>
<evidence type="ECO:0000256" key="7">
    <source>
        <dbReference type="SAM" id="SignalP"/>
    </source>
</evidence>
<dbReference type="EMBL" id="AP018827">
    <property type="protein sequence ID" value="BBF80723.1"/>
    <property type="molecule type" value="Genomic_DNA"/>
</dbReference>
<dbReference type="Gene3D" id="3.40.190.10">
    <property type="entry name" value="Periplasmic binding protein-like II"/>
    <property type="match status" value="2"/>
</dbReference>
<dbReference type="NCBIfam" id="TIGR01256">
    <property type="entry name" value="modA"/>
    <property type="match status" value="1"/>
</dbReference>
<dbReference type="GO" id="GO:0046872">
    <property type="term" value="F:metal ion binding"/>
    <property type="evidence" value="ECO:0007669"/>
    <property type="project" value="UniProtKB-KW"/>
</dbReference>
<evidence type="ECO:0000256" key="5">
    <source>
        <dbReference type="ARBA" id="ARBA00062515"/>
    </source>
</evidence>
<sequence>MQTLSRLLLIALALFAVPALARAEEVRVAVAANFTDTARLIASAFEKKTGHTVTQSFGASGQFYAQIKNGAPFDVFLSADAERPLRLEAEGLTVKGTRFVYAYGKLVLWSADRRVDAKGAVLSKGTFDKLAIADPAAAPYGVAAVETLTRLGLYDRLQAKIVKGGNIAQTYTFVATGAAELGFVALSQVQGKGGSSWRVPAHLYTPIDQQAVLLNTGASNPAARAYMAFLRSPEAVKIIRSHGYEVR</sequence>
<dbReference type="GO" id="GO:0030973">
    <property type="term" value="F:molybdate ion binding"/>
    <property type="evidence" value="ECO:0007669"/>
    <property type="project" value="InterPro"/>
</dbReference>
<organism evidence="8 9">
    <name type="scientific">Asticcacaulis excentricus</name>
    <dbReference type="NCBI Taxonomy" id="78587"/>
    <lineage>
        <taxon>Bacteria</taxon>
        <taxon>Pseudomonadati</taxon>
        <taxon>Pseudomonadota</taxon>
        <taxon>Alphaproteobacteria</taxon>
        <taxon>Caulobacterales</taxon>
        <taxon>Caulobacteraceae</taxon>
        <taxon>Asticcacaulis</taxon>
    </lineage>
</organism>
<feature type="binding site" evidence="6">
    <location>
        <position position="60"/>
    </location>
    <ligand>
        <name>molybdate</name>
        <dbReference type="ChEBI" id="CHEBI:36264"/>
    </ligand>
</feature>
<evidence type="ECO:0000256" key="6">
    <source>
        <dbReference type="PIRSR" id="PIRSR004846-1"/>
    </source>
</evidence>
<keyword evidence="3 6" id="KW-0479">Metal-binding</keyword>
<accession>A0A3G9G6H5</accession>
<dbReference type="InterPro" id="IPR044084">
    <property type="entry name" value="AvModA-like_subst-bd"/>
</dbReference>
<evidence type="ECO:0000256" key="4">
    <source>
        <dbReference type="ARBA" id="ARBA00022729"/>
    </source>
</evidence>
<dbReference type="InterPro" id="IPR050682">
    <property type="entry name" value="ModA/WtpA"/>
</dbReference>
<dbReference type="PANTHER" id="PTHR30632:SF14">
    <property type="entry name" value="TUNGSTATE_MOLYBDATE_CHROMATE-BINDING PROTEIN MODA"/>
    <property type="match status" value="1"/>
</dbReference>
<feature type="chain" id="PRO_5018228321" evidence="7">
    <location>
        <begin position="24"/>
        <end position="247"/>
    </location>
</feature>
<dbReference type="GO" id="GO:1901359">
    <property type="term" value="F:tungstate binding"/>
    <property type="evidence" value="ECO:0007669"/>
    <property type="project" value="UniProtKB-ARBA"/>
</dbReference>
<evidence type="ECO:0000313" key="8">
    <source>
        <dbReference type="EMBL" id="BBF80723.1"/>
    </source>
</evidence>
<name>A0A3G9G6H5_9CAUL</name>
<dbReference type="Proteomes" id="UP000278756">
    <property type="component" value="Chromosome 1"/>
</dbReference>
<reference evidence="9" key="1">
    <citation type="journal article" date="2017" name="Biotechnol. Biofuels">
        <title>Evaluation of environmental bacterial communities as a factor affecting the growth of duckweed Lemna minor.</title>
        <authorList>
            <person name="Ishizawa H."/>
            <person name="Kuroda M."/>
            <person name="Morikawa M."/>
            <person name="Ike M."/>
        </authorList>
    </citation>
    <scope>NUCLEOTIDE SEQUENCE [LARGE SCALE GENOMIC DNA]</scope>
    <source>
        <strain evidence="9">M6</strain>
    </source>
</reference>
<comment type="similarity">
    <text evidence="1">Belongs to the bacterial solute-binding protein ModA family.</text>
</comment>
<keyword evidence="4 7" id="KW-0732">Signal</keyword>
<keyword evidence="2 6" id="KW-0500">Molybdenum</keyword>
<protein>
    <submittedName>
        <fullName evidence="8">Molybdenum ABC transporter, periplasmic molybdenum-binding protein ModA</fullName>
    </submittedName>
</protein>
<feature type="binding site" evidence="6">
    <location>
        <position position="167"/>
    </location>
    <ligand>
        <name>molybdate</name>
        <dbReference type="ChEBI" id="CHEBI:36264"/>
    </ligand>
</feature>
<evidence type="ECO:0000256" key="3">
    <source>
        <dbReference type="ARBA" id="ARBA00022723"/>
    </source>
</evidence>
<dbReference type="SUPFAM" id="SSF53850">
    <property type="entry name" value="Periplasmic binding protein-like II"/>
    <property type="match status" value="1"/>
</dbReference>
<comment type="subunit">
    <text evidence="5">The complex is composed of two ATP-binding proteins (ModC), two transmembrane proteins (ModB) and a solute-binding protein (ModA).</text>
</comment>
<dbReference type="AlphaFoldDB" id="A0A3G9G6H5"/>
<feature type="signal peptide" evidence="7">
    <location>
        <begin position="1"/>
        <end position="23"/>
    </location>
</feature>
<reference evidence="9" key="2">
    <citation type="journal article" date="2017" name="Plant Physiol. Biochem.">
        <title>Differential oxidative and antioxidative response of duckweed Lemna minor toward plant growth promoting/inhibiting bacteria.</title>
        <authorList>
            <person name="Ishizawa H."/>
            <person name="Kuroda M."/>
            <person name="Morikawa M."/>
            <person name="Ike M."/>
        </authorList>
    </citation>
    <scope>NUCLEOTIDE SEQUENCE [LARGE SCALE GENOMIC DNA]</scope>
    <source>
        <strain evidence="9">M6</strain>
    </source>
</reference>